<sequence length="59" mass="6387">MTVLHSDDADWFISMTTTEKTGAKVLGKKEGEGGEMTSINPTCPDNNDTTIKSNISRVL</sequence>
<name>A0A6G1PFT7_CHAAH</name>
<protein>
    <submittedName>
        <fullName evidence="2">Uncharacterized protein</fullName>
    </submittedName>
</protein>
<dbReference type="AlphaFoldDB" id="A0A6G1PFT7"/>
<organism evidence="2 3">
    <name type="scientific">Channa argus</name>
    <name type="common">Northern snakehead</name>
    <name type="synonym">Ophicephalus argus</name>
    <dbReference type="NCBI Taxonomy" id="215402"/>
    <lineage>
        <taxon>Eukaryota</taxon>
        <taxon>Metazoa</taxon>
        <taxon>Chordata</taxon>
        <taxon>Craniata</taxon>
        <taxon>Vertebrata</taxon>
        <taxon>Euteleostomi</taxon>
        <taxon>Actinopterygii</taxon>
        <taxon>Neopterygii</taxon>
        <taxon>Teleostei</taxon>
        <taxon>Neoteleostei</taxon>
        <taxon>Acanthomorphata</taxon>
        <taxon>Anabantaria</taxon>
        <taxon>Anabantiformes</taxon>
        <taxon>Channoidei</taxon>
        <taxon>Channidae</taxon>
        <taxon>Channa</taxon>
    </lineage>
</organism>
<reference evidence="3" key="2">
    <citation type="submission" date="2019-02" db="EMBL/GenBank/DDBJ databases">
        <title>Opniocepnalus argus Var Kimnra genome.</title>
        <authorList>
            <person name="Zhou C."/>
            <person name="Xiao S."/>
        </authorList>
    </citation>
    <scope>NUCLEOTIDE SEQUENCE [LARGE SCALE GENOMIC DNA]</scope>
</reference>
<evidence type="ECO:0000256" key="1">
    <source>
        <dbReference type="SAM" id="MobiDB-lite"/>
    </source>
</evidence>
<evidence type="ECO:0000313" key="2">
    <source>
        <dbReference type="EMBL" id="KAF3688868.1"/>
    </source>
</evidence>
<accession>A0A6G1PFT7</accession>
<feature type="compositionally biased region" description="Polar residues" evidence="1">
    <location>
        <begin position="37"/>
        <end position="59"/>
    </location>
</feature>
<evidence type="ECO:0000313" key="3">
    <source>
        <dbReference type="Proteomes" id="UP000503349"/>
    </source>
</evidence>
<dbReference type="Proteomes" id="UP000503349">
    <property type="component" value="Chromosome 4"/>
</dbReference>
<proteinExistence type="predicted"/>
<dbReference type="EMBL" id="CM015715">
    <property type="protein sequence ID" value="KAF3688868.1"/>
    <property type="molecule type" value="Genomic_DNA"/>
</dbReference>
<keyword evidence="3" id="KW-1185">Reference proteome</keyword>
<reference evidence="2 3" key="1">
    <citation type="submission" date="2019-02" db="EMBL/GenBank/DDBJ databases">
        <title>Opniocepnalus argus genome.</title>
        <authorList>
            <person name="Zhou C."/>
            <person name="Xiao S."/>
        </authorList>
    </citation>
    <scope>NUCLEOTIDE SEQUENCE [LARGE SCALE GENOMIC DNA]</scope>
    <source>
        <strain evidence="2">OARG1902GOOAL</strain>
        <tissue evidence="2">Muscle</tissue>
    </source>
</reference>
<gene>
    <name evidence="2" type="ORF">EXN66_Car004540</name>
</gene>
<feature type="region of interest" description="Disordered" evidence="1">
    <location>
        <begin position="25"/>
        <end position="59"/>
    </location>
</feature>